<dbReference type="AlphaFoldDB" id="A0A4R0K1J7"/>
<dbReference type="Proteomes" id="UP000293342">
    <property type="component" value="Unassembled WGS sequence"/>
</dbReference>
<accession>A0A4R0K1J7</accession>
<dbReference type="Pfam" id="PF13671">
    <property type="entry name" value="AAA_33"/>
    <property type="match status" value="1"/>
</dbReference>
<evidence type="ECO:0000313" key="1">
    <source>
        <dbReference type="EMBL" id="TCC52494.1"/>
    </source>
</evidence>
<reference evidence="1 2" key="1">
    <citation type="submission" date="2019-02" db="EMBL/GenBank/DDBJ databases">
        <title>Kribbella capetownensis sp. nov. and Kribbella speibonae sp. nov., isolated from soil.</title>
        <authorList>
            <person name="Curtis S.M."/>
            <person name="Norton I."/>
            <person name="Everest G.J."/>
            <person name="Meyers P.R."/>
        </authorList>
    </citation>
    <scope>NUCLEOTIDE SEQUENCE [LARGE SCALE GENOMIC DNA]</scope>
    <source>
        <strain evidence="1 2">YM53</strain>
    </source>
</reference>
<dbReference type="SUPFAM" id="SSF52540">
    <property type="entry name" value="P-loop containing nucleoside triphosphate hydrolases"/>
    <property type="match status" value="1"/>
</dbReference>
<gene>
    <name evidence="1" type="ORF">E0H75_01620</name>
</gene>
<sequence>MSEVRRFLLQMSGVPGSGKSTIARHVGSRYGAIVVDLDVIRSAVLDGGVPAEDSGRAAYPVMYALTRSLLDQGFSVVIDSPCQYDEIIATGREIAHERGVAYKYVECRTDDLTAIDNRLGARVPMRSQRRGVSVLPVDLGGADATGEQAFRGWLHATKRPVEGYLQVEATESMDLILKEVGAYLELGQVAR</sequence>
<evidence type="ECO:0000313" key="2">
    <source>
        <dbReference type="Proteomes" id="UP000293342"/>
    </source>
</evidence>
<keyword evidence="2" id="KW-1185">Reference proteome</keyword>
<dbReference type="PANTHER" id="PTHR37807:SF3">
    <property type="entry name" value="OS07G0160300 PROTEIN"/>
    <property type="match status" value="1"/>
</dbReference>
<keyword evidence="1" id="KW-0067">ATP-binding</keyword>
<name>A0A4R0K1J7_9ACTN</name>
<keyword evidence="1" id="KW-0547">Nucleotide-binding</keyword>
<dbReference type="Gene3D" id="3.40.50.300">
    <property type="entry name" value="P-loop containing nucleotide triphosphate hydrolases"/>
    <property type="match status" value="1"/>
</dbReference>
<comment type="caution">
    <text evidence="1">The sequence shown here is derived from an EMBL/GenBank/DDBJ whole genome shotgun (WGS) entry which is preliminary data.</text>
</comment>
<dbReference type="InterPro" id="IPR027417">
    <property type="entry name" value="P-loop_NTPase"/>
</dbReference>
<dbReference type="OrthoDB" id="3819922at2"/>
<proteinExistence type="predicted"/>
<protein>
    <submittedName>
        <fullName evidence="1">ATP-binding protein</fullName>
    </submittedName>
</protein>
<dbReference type="EMBL" id="SJKD01000001">
    <property type="protein sequence ID" value="TCC52494.1"/>
    <property type="molecule type" value="Genomic_DNA"/>
</dbReference>
<dbReference type="GO" id="GO:0005524">
    <property type="term" value="F:ATP binding"/>
    <property type="evidence" value="ECO:0007669"/>
    <property type="project" value="UniProtKB-KW"/>
</dbReference>
<organism evidence="1 2">
    <name type="scientific">Kribbella capetownensis</name>
    <dbReference type="NCBI Taxonomy" id="1572659"/>
    <lineage>
        <taxon>Bacteria</taxon>
        <taxon>Bacillati</taxon>
        <taxon>Actinomycetota</taxon>
        <taxon>Actinomycetes</taxon>
        <taxon>Propionibacteriales</taxon>
        <taxon>Kribbellaceae</taxon>
        <taxon>Kribbella</taxon>
    </lineage>
</organism>
<dbReference type="PANTHER" id="PTHR37807">
    <property type="entry name" value="OS07G0160300 PROTEIN"/>
    <property type="match status" value="1"/>
</dbReference>